<gene>
    <name evidence="5" type="ORF">SOO65_07100</name>
</gene>
<evidence type="ECO:0000256" key="3">
    <source>
        <dbReference type="ARBA" id="ARBA00023163"/>
    </source>
</evidence>
<dbReference type="RefSeq" id="WP_321398793.1">
    <property type="nucleotide sequence ID" value="NZ_CP139487.1"/>
</dbReference>
<keyword evidence="2" id="KW-0238">DNA-binding</keyword>
<dbReference type="InterPro" id="IPR002577">
    <property type="entry name" value="HTH_HxlR"/>
</dbReference>
<dbReference type="Gene3D" id="1.10.10.10">
    <property type="entry name" value="Winged helix-like DNA-binding domain superfamily/Winged helix DNA-binding domain"/>
    <property type="match status" value="1"/>
</dbReference>
<organism evidence="5 6">
    <name type="scientific">Peredibacter starrii</name>
    <dbReference type="NCBI Taxonomy" id="28202"/>
    <lineage>
        <taxon>Bacteria</taxon>
        <taxon>Pseudomonadati</taxon>
        <taxon>Bdellovibrionota</taxon>
        <taxon>Bacteriovoracia</taxon>
        <taxon>Bacteriovoracales</taxon>
        <taxon>Bacteriovoracaceae</taxon>
        <taxon>Peredibacter</taxon>
    </lineage>
</organism>
<evidence type="ECO:0000313" key="6">
    <source>
        <dbReference type="Proteomes" id="UP001324634"/>
    </source>
</evidence>
<keyword evidence="3" id="KW-0804">Transcription</keyword>
<dbReference type="PANTHER" id="PTHR33204">
    <property type="entry name" value="TRANSCRIPTIONAL REGULATOR, MARR FAMILY"/>
    <property type="match status" value="1"/>
</dbReference>
<proteinExistence type="predicted"/>
<dbReference type="KEGG" id="psti:SOO65_07100"/>
<dbReference type="Pfam" id="PF01638">
    <property type="entry name" value="HxlR"/>
    <property type="match status" value="1"/>
</dbReference>
<evidence type="ECO:0000313" key="5">
    <source>
        <dbReference type="EMBL" id="WPU66509.1"/>
    </source>
</evidence>
<dbReference type="Proteomes" id="UP001324634">
    <property type="component" value="Chromosome"/>
</dbReference>
<evidence type="ECO:0000256" key="2">
    <source>
        <dbReference type="ARBA" id="ARBA00023125"/>
    </source>
</evidence>
<keyword evidence="6" id="KW-1185">Reference proteome</keyword>
<sequence>MAKTITIPGYDPQKCELRSFIDRVADKWSLMIISLLANSPDEKARFSDLKKSIPGISQRMLTTTLRNLERDGLVNREVFAEVPPRVEYQLTKLGKNLKVPVGQLMAWIEGNWGTIKKSREKFDLKASRS</sequence>
<accession>A0AAX4HT79</accession>
<evidence type="ECO:0000259" key="4">
    <source>
        <dbReference type="PROSITE" id="PS51118"/>
    </source>
</evidence>
<dbReference type="InterPro" id="IPR036388">
    <property type="entry name" value="WH-like_DNA-bd_sf"/>
</dbReference>
<dbReference type="PROSITE" id="PS51118">
    <property type="entry name" value="HTH_HXLR"/>
    <property type="match status" value="1"/>
</dbReference>
<dbReference type="InterPro" id="IPR036390">
    <property type="entry name" value="WH_DNA-bd_sf"/>
</dbReference>
<reference evidence="5 6" key="1">
    <citation type="submission" date="2023-11" db="EMBL/GenBank/DDBJ databases">
        <title>Peredibacter starrii A3.12.</title>
        <authorList>
            <person name="Mitchell R.J."/>
        </authorList>
    </citation>
    <scope>NUCLEOTIDE SEQUENCE [LARGE SCALE GENOMIC DNA]</scope>
    <source>
        <strain evidence="5 6">A3.12</strain>
    </source>
</reference>
<dbReference type="PANTHER" id="PTHR33204:SF39">
    <property type="entry name" value="TRANSCRIPTIONAL REGULATORY PROTEIN"/>
    <property type="match status" value="1"/>
</dbReference>
<feature type="domain" description="HTH hxlR-type" evidence="4">
    <location>
        <begin position="15"/>
        <end position="116"/>
    </location>
</feature>
<protein>
    <submittedName>
        <fullName evidence="5">Helix-turn-helix domain-containing protein</fullName>
    </submittedName>
</protein>
<dbReference type="AlphaFoldDB" id="A0AAX4HT79"/>
<name>A0AAX4HT79_9BACT</name>
<dbReference type="EMBL" id="CP139487">
    <property type="protein sequence ID" value="WPU66509.1"/>
    <property type="molecule type" value="Genomic_DNA"/>
</dbReference>
<evidence type="ECO:0000256" key="1">
    <source>
        <dbReference type="ARBA" id="ARBA00023015"/>
    </source>
</evidence>
<dbReference type="GO" id="GO:0003677">
    <property type="term" value="F:DNA binding"/>
    <property type="evidence" value="ECO:0007669"/>
    <property type="project" value="UniProtKB-KW"/>
</dbReference>
<dbReference type="SUPFAM" id="SSF46785">
    <property type="entry name" value="Winged helix' DNA-binding domain"/>
    <property type="match status" value="1"/>
</dbReference>
<keyword evidence="1" id="KW-0805">Transcription regulation</keyword>